<dbReference type="STRING" id="643562.Daes_1079"/>
<keyword evidence="3" id="KW-1185">Reference proteome</keyword>
<dbReference type="SUPFAM" id="SSF53850">
    <property type="entry name" value="Periplasmic binding protein-like II"/>
    <property type="match status" value="1"/>
</dbReference>
<accession>E6VT45</accession>
<protein>
    <submittedName>
        <fullName evidence="2">Extracellular solute-binding protein family 3</fullName>
    </submittedName>
</protein>
<keyword evidence="1" id="KW-0732">Signal</keyword>
<dbReference type="HOGENOM" id="CLU_064076_3_2_7"/>
<reference evidence="3" key="1">
    <citation type="submission" date="2010-12" db="EMBL/GenBank/DDBJ databases">
        <title>Complete sequence of Desulfovibrio aespoeensis Aspo-2.</title>
        <authorList>
            <consortium name="US DOE Joint Genome Institute"/>
            <person name="Lucas S."/>
            <person name="Copeland A."/>
            <person name="Lapidus A."/>
            <person name="Cheng J.-F."/>
            <person name="Goodwin L."/>
            <person name="Pitluck S."/>
            <person name="Chertkov O."/>
            <person name="Misra M."/>
            <person name="Detter J.C."/>
            <person name="Han C."/>
            <person name="Tapia R."/>
            <person name="Land M."/>
            <person name="Hauser L."/>
            <person name="Kyrpides N."/>
            <person name="Ivanova N."/>
            <person name="Ovchinnikova G."/>
            <person name="Pedersen K."/>
            <person name="Jagevall S."/>
            <person name="Hazen T."/>
            <person name="Woyke T."/>
        </authorList>
    </citation>
    <scope>NUCLEOTIDE SEQUENCE [LARGE SCALE GENOMIC DNA]</scope>
    <source>
        <strain evidence="3">ATCC 700646 / DSM 10631 / Aspo-2</strain>
    </source>
</reference>
<reference evidence="2 3" key="2">
    <citation type="journal article" date="2014" name="Genome Announc.">
        <title>Complete Genome Sequence of the Subsurface, Mesophilic Sulfate-Reducing Bacterium Desulfovibrio aespoeensis Aspo-2.</title>
        <authorList>
            <person name="Pedersen K."/>
            <person name="Bengtsson A."/>
            <person name="Edlund J."/>
            <person name="Rabe L."/>
            <person name="Hazen T."/>
            <person name="Chakraborty R."/>
            <person name="Goodwin L."/>
            <person name="Shapiro N."/>
        </authorList>
    </citation>
    <scope>NUCLEOTIDE SEQUENCE [LARGE SCALE GENOMIC DNA]</scope>
    <source>
        <strain evidence="3">ATCC 700646 / DSM 10631 / Aspo-2</strain>
    </source>
</reference>
<evidence type="ECO:0000313" key="3">
    <source>
        <dbReference type="Proteomes" id="UP000002191"/>
    </source>
</evidence>
<proteinExistence type="predicted"/>
<dbReference type="eggNOG" id="COG0834">
    <property type="taxonomic scope" value="Bacteria"/>
</dbReference>
<dbReference type="OrthoDB" id="5296159at2"/>
<dbReference type="KEGG" id="das:Daes_1079"/>
<gene>
    <name evidence="2" type="ordered locus">Daes_1079</name>
</gene>
<feature type="chain" id="PRO_5003214097" evidence="1">
    <location>
        <begin position="25"/>
        <end position="250"/>
    </location>
</feature>
<dbReference type="AlphaFoldDB" id="E6VT45"/>
<dbReference type="Proteomes" id="UP000002191">
    <property type="component" value="Chromosome"/>
</dbReference>
<dbReference type="PANTHER" id="PTHR35936">
    <property type="entry name" value="MEMBRANE-BOUND LYTIC MUREIN TRANSGLYCOSYLASE F"/>
    <property type="match status" value="1"/>
</dbReference>
<dbReference type="PANTHER" id="PTHR35936:SF25">
    <property type="entry name" value="ABC TRANSPORTER SUBSTRATE-BINDING PROTEIN"/>
    <property type="match status" value="1"/>
</dbReference>
<dbReference type="EMBL" id="CP002431">
    <property type="protein sequence ID" value="ADU62095.1"/>
    <property type="molecule type" value="Genomic_DNA"/>
</dbReference>
<name>E6VT45_PSEA9</name>
<evidence type="ECO:0000256" key="1">
    <source>
        <dbReference type="SAM" id="SignalP"/>
    </source>
</evidence>
<organism evidence="2 3">
    <name type="scientific">Pseudodesulfovibrio aespoeensis (strain ATCC 700646 / DSM 10631 / Aspo-2)</name>
    <name type="common">Desulfovibrio aespoeensis</name>
    <dbReference type="NCBI Taxonomy" id="643562"/>
    <lineage>
        <taxon>Bacteria</taxon>
        <taxon>Pseudomonadati</taxon>
        <taxon>Thermodesulfobacteriota</taxon>
        <taxon>Desulfovibrionia</taxon>
        <taxon>Desulfovibrionales</taxon>
        <taxon>Desulfovibrionaceae</taxon>
    </lineage>
</organism>
<dbReference type="Gene3D" id="3.40.190.10">
    <property type="entry name" value="Periplasmic binding protein-like II"/>
    <property type="match status" value="2"/>
</dbReference>
<sequence length="250" mass="28123" precursor="true">MWMKPALFLGLLALGLLSSLSALAADRVVLASLEWPPYTGESLPGNGATSEVVREAFRVMGYELEIRFYPWNRALNEARLDKDIAGYFPEYPEHWHKDAFLNSDSVGSSSLGLASRQEMVINWQTLDDLRRYTLGVVAGYANTPEFDAMAKEGRLTIDHSSTDALNLRKVLAGRVRAAVVDTNVFRHLLQVDPVLRKQRGELVMSTRLLGTNSLVVCFSDTERGRRLGRILNLGLRQVDQEAVYLRHFKE</sequence>
<feature type="signal peptide" evidence="1">
    <location>
        <begin position="1"/>
        <end position="24"/>
    </location>
</feature>
<dbReference type="RefSeq" id="WP_013514026.1">
    <property type="nucleotide sequence ID" value="NC_014844.1"/>
</dbReference>
<evidence type="ECO:0000313" key="2">
    <source>
        <dbReference type="EMBL" id="ADU62095.1"/>
    </source>
</evidence>